<dbReference type="KEGG" id="vg:1260235"/>
<evidence type="ECO:0008006" key="3">
    <source>
        <dbReference type="Google" id="ProtNLM"/>
    </source>
</evidence>
<name>Q856E5_9CAUD</name>
<reference evidence="1 2" key="1">
    <citation type="journal article" date="2003" name="Cell">
        <title>Origins of highly mosaic mycobacteriophage genomes.</title>
        <authorList>
            <person name="Pedulla M.L."/>
            <person name="Ford M.E."/>
            <person name="Houtz J.M."/>
            <person name="Karthikeyan T."/>
            <person name="Wadsworth C."/>
            <person name="Lewis J.A."/>
            <person name="Jacobs-Sera D."/>
            <person name="Falbo J."/>
            <person name="Gross J."/>
            <person name="Pannunzio N.R."/>
            <person name="Brucker W."/>
            <person name="Kumar V."/>
            <person name="Kandasamy J."/>
            <person name="Keenan L."/>
            <person name="Bardarov S."/>
            <person name="Kriakov J."/>
            <person name="Lawrence J.G."/>
            <person name="Jacobs W.R. Jr."/>
            <person name="Hendrix R.W."/>
            <person name="Hatfull G.F."/>
        </authorList>
    </citation>
    <scope>NUCLEOTIDE SEQUENCE</scope>
</reference>
<proteinExistence type="predicted"/>
<organism evidence="1 2">
    <name type="scientific">Mycobacterium phage Barnyard</name>
    <dbReference type="NCBI Taxonomy" id="205880"/>
    <lineage>
        <taxon>Viruses</taxon>
        <taxon>Duplodnaviria</taxon>
        <taxon>Heunggongvirae</taxon>
        <taxon>Uroviricota</taxon>
        <taxon>Caudoviricetes</taxon>
        <taxon>Barnyardvirus</taxon>
        <taxon>Barnyardvirus barnyard</taxon>
    </lineage>
</organism>
<keyword evidence="2" id="KW-1185">Reference proteome</keyword>
<evidence type="ECO:0000313" key="2">
    <source>
        <dbReference type="Proteomes" id="UP000000731"/>
    </source>
</evidence>
<dbReference type="RefSeq" id="NP_818565.1">
    <property type="nucleotide sequence ID" value="NC_004689.1"/>
</dbReference>
<dbReference type="Proteomes" id="UP000000731">
    <property type="component" value="Segment"/>
</dbReference>
<dbReference type="OrthoDB" id="26992at10239"/>
<protein>
    <recommendedName>
        <fullName evidence="3">Tail terminator</fullName>
    </recommendedName>
</protein>
<gene>
    <name evidence="1" type="primary">27</name>
    <name evidence="1" type="ORF">PBI_BARNYARD_27</name>
</gene>
<evidence type="ECO:0000313" key="1">
    <source>
        <dbReference type="EMBL" id="AAN02081.1"/>
    </source>
</evidence>
<dbReference type="EMBL" id="AY129339">
    <property type="protein sequence ID" value="AAN02081.1"/>
    <property type="molecule type" value="Genomic_DNA"/>
</dbReference>
<sequence>MHPSILYDSIAHDPELNAMGITPSRIKELDSIDKRPFDSGYFIVTRWLDQDLHPTINRGPRDLMVWCHMPKDRGRNFLPIERILERINDIWASVEAQTGTDGVRVTSVKRRGQSGNLEDEGWKTLARNATFSVLYDRNTVQ</sequence>
<accession>Q856E5</accession>